<feature type="domain" description="AB hydrolase-1" evidence="1">
    <location>
        <begin position="56"/>
        <end position="278"/>
    </location>
</feature>
<dbReference type="EMBL" id="FOEF01000006">
    <property type="protein sequence ID" value="SEP34864.1"/>
    <property type="molecule type" value="Genomic_DNA"/>
</dbReference>
<dbReference type="Pfam" id="PF00561">
    <property type="entry name" value="Abhydrolase_1"/>
    <property type="match status" value="1"/>
</dbReference>
<keyword evidence="3" id="KW-1185">Reference proteome</keyword>
<gene>
    <name evidence="2" type="ORF">SAMN04489732_106277</name>
</gene>
<dbReference type="AlphaFoldDB" id="A0A1H8X4N1"/>
<dbReference type="GO" id="GO:0003824">
    <property type="term" value="F:catalytic activity"/>
    <property type="evidence" value="ECO:0007669"/>
    <property type="project" value="UniProtKB-ARBA"/>
</dbReference>
<dbReference type="PANTHER" id="PTHR43433:SF1">
    <property type="entry name" value="BLL5160 PROTEIN"/>
    <property type="match status" value="1"/>
</dbReference>
<dbReference type="Proteomes" id="UP000198582">
    <property type="component" value="Unassembled WGS sequence"/>
</dbReference>
<name>A0A1H8X4N1_9PSEU</name>
<evidence type="ECO:0000313" key="3">
    <source>
        <dbReference type="Proteomes" id="UP000198582"/>
    </source>
</evidence>
<dbReference type="InterPro" id="IPR029058">
    <property type="entry name" value="AB_hydrolase_fold"/>
</dbReference>
<dbReference type="STRING" id="394193.SAMN04489732_106277"/>
<dbReference type="PANTHER" id="PTHR43433">
    <property type="entry name" value="HYDROLASE, ALPHA/BETA FOLD FAMILY PROTEIN"/>
    <property type="match status" value="1"/>
</dbReference>
<proteinExistence type="predicted"/>
<dbReference type="Gene3D" id="3.40.50.1820">
    <property type="entry name" value="alpha/beta hydrolase"/>
    <property type="match status" value="1"/>
</dbReference>
<dbReference type="RefSeq" id="WP_091617780.1">
    <property type="nucleotide sequence ID" value="NZ_FOEF01000006.1"/>
</dbReference>
<dbReference type="InterPro" id="IPR000073">
    <property type="entry name" value="AB_hydrolase_1"/>
</dbReference>
<dbReference type="InterPro" id="IPR050471">
    <property type="entry name" value="AB_hydrolase"/>
</dbReference>
<evidence type="ECO:0000313" key="2">
    <source>
        <dbReference type="EMBL" id="SEP34864.1"/>
    </source>
</evidence>
<dbReference type="SUPFAM" id="SSF53474">
    <property type="entry name" value="alpha/beta-Hydrolases"/>
    <property type="match status" value="1"/>
</dbReference>
<protein>
    <submittedName>
        <fullName evidence="2">3-oxoadipate enol-lactonase</fullName>
    </submittedName>
</protein>
<organism evidence="2 3">
    <name type="scientific">Amycolatopsis saalfeldensis</name>
    <dbReference type="NCBI Taxonomy" id="394193"/>
    <lineage>
        <taxon>Bacteria</taxon>
        <taxon>Bacillati</taxon>
        <taxon>Actinomycetota</taxon>
        <taxon>Actinomycetes</taxon>
        <taxon>Pseudonocardiales</taxon>
        <taxon>Pseudonocardiaceae</taxon>
        <taxon>Amycolatopsis</taxon>
    </lineage>
</organism>
<reference evidence="2 3" key="1">
    <citation type="submission" date="2016-10" db="EMBL/GenBank/DDBJ databases">
        <authorList>
            <person name="de Groot N.N."/>
        </authorList>
    </citation>
    <scope>NUCLEOTIDE SEQUENCE [LARGE SCALE GENOMIC DNA]</scope>
    <source>
        <strain evidence="2 3">DSM 44993</strain>
    </source>
</reference>
<dbReference type="OrthoDB" id="63519at2"/>
<accession>A0A1H8X4N1</accession>
<evidence type="ECO:0000259" key="1">
    <source>
        <dbReference type="Pfam" id="PF00561"/>
    </source>
</evidence>
<sequence length="313" mass="34053">MGAEQVLKDALGDVGWQATRRLATIPPTAGVPDPQPLSLPGRGQTVVVDVGPRHAPAIILLHSVACTGLLTWYPVLARLSARYRVVVFDQRWHGQGIRSQEFTLQDCAGDVVAVADALGINRFMVAGYSMGGMVGQIVAYQERERVSGLVLCSTASNFRRGIRQRVALDLFGRTLHLMRDQARIGLVPGEPRRERLARLEDHRWALEEFRSTSPWAIAVALDEIGRFDSSPWLHTLRIPTSVVVTTRDGFIAPAHQRSLARRIPGAATYEIPAGHTACVLAANQFVPAVMAACTAVHAAIADEEAEDSEEDSA</sequence>